<feature type="chain" id="PRO_5045064485" evidence="2">
    <location>
        <begin position="30"/>
        <end position="649"/>
    </location>
</feature>
<dbReference type="GO" id="GO:0016787">
    <property type="term" value="F:hydrolase activity"/>
    <property type="evidence" value="ECO:0007669"/>
    <property type="project" value="UniProtKB-KW"/>
</dbReference>
<dbReference type="InterPro" id="IPR010905">
    <property type="entry name" value="Glyco_hydro_88"/>
</dbReference>
<evidence type="ECO:0000256" key="2">
    <source>
        <dbReference type="SAM" id="SignalP"/>
    </source>
</evidence>
<sequence length="649" mass="74082">MNMVIKSISKLTVAALIGIISLQSQKAHAASEPKVSEEIAKTIMSKWPYPIENESRRIKWTYETGVFLEGIKDVWQSTAKKEYFDYLQKAMDTYVDESGNIKTYKKEDYNIDNIKTGRTLLLLYRVTGKQKYFKAAAKLKEQLDEQPRTKAGSFWHKKIYPHQVWLDGLYMGMPFYTEWASMFNDTKIYEDVANQFVHIEKEARDPKTGLIYHAWDESREQKWANKETGNSPHFWGRAMGWYGVAMIDVLDDFPLDHPGRKQIIAVLNRYAEAIAKVQDKKSGLWYQVLDMPTRERNYEEASASSMFVYTLAKGVRLGYLPQKFEQVAQKGYNGIHKKFLEKGADGLLHLNGTVSVAGLGGKPYRDGSYDYYMSEKVVQDDPKGIGAFLMAANEMEIKNIAQVGKGKTVVLDNYFNNEFRKNALGYTESYHYLWNELDNNGFSLWGLNFAKRGAKLETLKEAPNAKNLANASVYIIVDPDDASETAKPNYMDETSVKNLTDWVKKGGVLVLMANDDKHCELPHFNSLPRAFGMEFKEELKNPVTGNQYEMGAIYVPENNIIFKESRKLYLKEISTLNVKMPARSVLDHKGDVAMAVAQYGKGTVFAVGDPWLYNEYIDGRKLPASFDNFKASEELADWLLKQATTKLKK</sequence>
<keyword evidence="1 3" id="KW-0378">Hydrolase</keyword>
<dbReference type="InterPro" id="IPR012341">
    <property type="entry name" value="6hp_glycosidase-like_sf"/>
</dbReference>
<gene>
    <name evidence="3" type="ORF">ACFSAH_03240</name>
</gene>
<dbReference type="InterPro" id="IPR029062">
    <property type="entry name" value="Class_I_gatase-like"/>
</dbReference>
<evidence type="ECO:0000313" key="3">
    <source>
        <dbReference type="EMBL" id="MFD1628874.1"/>
    </source>
</evidence>
<proteinExistence type="predicted"/>
<keyword evidence="4" id="KW-1185">Reference proteome</keyword>
<dbReference type="PANTHER" id="PTHR33886">
    <property type="entry name" value="UNSATURATED RHAMNOGALACTURONAN HYDROLASE (EUROFUNG)"/>
    <property type="match status" value="1"/>
</dbReference>
<dbReference type="SUPFAM" id="SSF52317">
    <property type="entry name" value="Class I glutamine amidotransferase-like"/>
    <property type="match status" value="1"/>
</dbReference>
<dbReference type="EMBL" id="JBHUDG010000003">
    <property type="protein sequence ID" value="MFD1628874.1"/>
    <property type="molecule type" value="Genomic_DNA"/>
</dbReference>
<dbReference type="Pfam" id="PF07470">
    <property type="entry name" value="Glyco_hydro_88"/>
    <property type="match status" value="1"/>
</dbReference>
<dbReference type="InterPro" id="IPR008928">
    <property type="entry name" value="6-hairpin_glycosidase_sf"/>
</dbReference>
<feature type="signal peptide" evidence="2">
    <location>
        <begin position="1"/>
        <end position="29"/>
    </location>
</feature>
<dbReference type="SUPFAM" id="SSF48208">
    <property type="entry name" value="Six-hairpin glycosidases"/>
    <property type="match status" value="1"/>
</dbReference>
<dbReference type="InterPro" id="IPR052043">
    <property type="entry name" value="PolySaccharide_Degr_Enz"/>
</dbReference>
<keyword evidence="2" id="KW-0732">Signal</keyword>
<organism evidence="3 4">
    <name type="scientific">Pseudopedobacter beijingensis</name>
    <dbReference type="NCBI Taxonomy" id="1207056"/>
    <lineage>
        <taxon>Bacteria</taxon>
        <taxon>Pseudomonadati</taxon>
        <taxon>Bacteroidota</taxon>
        <taxon>Sphingobacteriia</taxon>
        <taxon>Sphingobacteriales</taxon>
        <taxon>Sphingobacteriaceae</taxon>
        <taxon>Pseudopedobacter</taxon>
    </lineage>
</organism>
<comment type="caution">
    <text evidence="3">The sequence shown here is derived from an EMBL/GenBank/DDBJ whole genome shotgun (WGS) entry which is preliminary data.</text>
</comment>
<name>A0ABW4I999_9SPHI</name>
<dbReference type="Gene3D" id="3.40.50.880">
    <property type="match status" value="1"/>
</dbReference>
<protein>
    <submittedName>
        <fullName evidence="3">Glycoside hydrolase family 88 protein</fullName>
    </submittedName>
</protein>
<dbReference type="PANTHER" id="PTHR33886:SF8">
    <property type="entry name" value="UNSATURATED RHAMNOGALACTURONAN HYDROLASE (EUROFUNG)"/>
    <property type="match status" value="1"/>
</dbReference>
<reference evidence="4" key="1">
    <citation type="journal article" date="2019" name="Int. J. Syst. Evol. Microbiol.">
        <title>The Global Catalogue of Microorganisms (GCM) 10K type strain sequencing project: providing services to taxonomists for standard genome sequencing and annotation.</title>
        <authorList>
            <consortium name="The Broad Institute Genomics Platform"/>
            <consortium name="The Broad Institute Genome Sequencing Center for Infectious Disease"/>
            <person name="Wu L."/>
            <person name="Ma J."/>
        </authorList>
    </citation>
    <scope>NUCLEOTIDE SEQUENCE [LARGE SCALE GENOMIC DNA]</scope>
    <source>
        <strain evidence="4">CCUG 53762</strain>
    </source>
</reference>
<dbReference type="RefSeq" id="WP_379661259.1">
    <property type="nucleotide sequence ID" value="NZ_JBHUDG010000003.1"/>
</dbReference>
<dbReference type="Gene3D" id="1.50.10.10">
    <property type="match status" value="1"/>
</dbReference>
<accession>A0ABW4I999</accession>
<dbReference type="Proteomes" id="UP001597118">
    <property type="component" value="Unassembled WGS sequence"/>
</dbReference>
<evidence type="ECO:0000256" key="1">
    <source>
        <dbReference type="ARBA" id="ARBA00022801"/>
    </source>
</evidence>
<evidence type="ECO:0000313" key="4">
    <source>
        <dbReference type="Proteomes" id="UP001597118"/>
    </source>
</evidence>